<organism evidence="3 4">
    <name type="scientific">Eiseniibacteriota bacterium</name>
    <dbReference type="NCBI Taxonomy" id="2212470"/>
    <lineage>
        <taxon>Bacteria</taxon>
        <taxon>Candidatus Eiseniibacteriota</taxon>
    </lineage>
</organism>
<dbReference type="Gene3D" id="3.40.50.1000">
    <property type="entry name" value="HAD superfamily/HAD-like"/>
    <property type="match status" value="1"/>
</dbReference>
<dbReference type="InterPro" id="IPR008928">
    <property type="entry name" value="6-hairpin_glycosidase_sf"/>
</dbReference>
<dbReference type="Pfam" id="PF00723">
    <property type="entry name" value="Glyco_hydro_15"/>
    <property type="match status" value="1"/>
</dbReference>
<feature type="domain" description="Trehalase-like N-terminal" evidence="2">
    <location>
        <begin position="255"/>
        <end position="472"/>
    </location>
</feature>
<evidence type="ECO:0000259" key="1">
    <source>
        <dbReference type="Pfam" id="PF00723"/>
    </source>
</evidence>
<dbReference type="InterPro" id="IPR006379">
    <property type="entry name" value="HAD-SF_hydro_IIB"/>
</dbReference>
<dbReference type="NCBIfam" id="TIGR00685">
    <property type="entry name" value="T6PP"/>
    <property type="match status" value="1"/>
</dbReference>
<dbReference type="SUPFAM" id="SSF48208">
    <property type="entry name" value="Six-hairpin glycosidases"/>
    <property type="match status" value="1"/>
</dbReference>
<keyword evidence="3" id="KW-0378">Hydrolase</keyword>
<dbReference type="PANTHER" id="PTHR31616">
    <property type="entry name" value="TREHALASE"/>
    <property type="match status" value="1"/>
</dbReference>
<dbReference type="Gene3D" id="1.50.10.10">
    <property type="match status" value="1"/>
</dbReference>
<dbReference type="InterPro" id="IPR023214">
    <property type="entry name" value="HAD_sf"/>
</dbReference>
<dbReference type="InterPro" id="IPR003337">
    <property type="entry name" value="Trehalose_PPase"/>
</dbReference>
<evidence type="ECO:0000313" key="3">
    <source>
        <dbReference type="EMBL" id="MCA9727614.1"/>
    </source>
</evidence>
<dbReference type="PANTHER" id="PTHR31616:SF0">
    <property type="entry name" value="GLUCAN 1,4-ALPHA-GLUCOSIDASE"/>
    <property type="match status" value="1"/>
</dbReference>
<gene>
    <name evidence="3" type="primary">otsB</name>
    <name evidence="3" type="ORF">KC729_08020</name>
</gene>
<evidence type="ECO:0000313" key="4">
    <source>
        <dbReference type="Proteomes" id="UP000697710"/>
    </source>
</evidence>
<accession>A0A956LY31</accession>
<dbReference type="NCBIfam" id="TIGR01484">
    <property type="entry name" value="HAD-SF-IIB"/>
    <property type="match status" value="1"/>
</dbReference>
<feature type="domain" description="GH15-like" evidence="1">
    <location>
        <begin position="485"/>
        <end position="716"/>
    </location>
</feature>
<reference evidence="3" key="1">
    <citation type="submission" date="2020-04" db="EMBL/GenBank/DDBJ databases">
        <authorList>
            <person name="Zhang T."/>
        </authorList>
    </citation>
    <scope>NUCLEOTIDE SEQUENCE</scope>
    <source>
        <strain evidence="3">HKST-UBA01</strain>
    </source>
</reference>
<dbReference type="Gene3D" id="3.30.70.1020">
    <property type="entry name" value="Trehalose-6-phosphate phosphatase related protein, domain 2"/>
    <property type="match status" value="1"/>
</dbReference>
<sequence>MSKDNPRETAEQTLQGKLQSLARSPVLLVASDYDGTLAPIVNDPAAARPNREAIVALRTLAGMPNTHVAVISGRALRDLAELSELPDEVHLVGSHGSEFDRDFHRSLDPALVQLKKDLRTQLEQIAATDPGLLIEDKPASLALHYRNARPESEKKVLDAILRGPGSLAQVNVRHGKKVVELMLLPTHKGDALERIRARVGASAVLFLGDDRTDEDAFETLTGPDMGIKIGDGETAAEFRIDDTTDVARLLAEVCELRYEWLETGRAVAIEQHAMLSDLRTCALLTPDARLTWLCLPRIDSPALFADLLGGPTAGYFSIRPLDNGEHEPLQQYEGDSFVLETRWPSFTVRDFLDCSDGRPHQRAGRSELVRIVEGSGEVAIEFAPRLDYSRVSTRLEVKEWGLQVGHPTDPVVLYAPGVEWQILQFGAHDSAHAVVKLDPGTPLILELRYGMGPPTGRADLALDRARKTREFWEGWATRLTLPRTARELCKRSALTLKALVYGPSGAFSAAATTSLPEHVGGTRNWDYRYCWLRDAAMSAHTLVQLGSITEAMQYLDWVLGVVDRCFSPERLRPLYTVTGSDLPPEAEITELPGYRSSRPVRVGNSASMQVQLDVFGPIVDLIFMLLEHDAPLSGEHWRLVTAMVQAVERRWEEPDHGIWEIRADRRHHVHSKAMCWLTADRAVKIAHSFIGKEPADWVTLRDTIAAEIHQRGFHPSVHA</sequence>
<dbReference type="InterPro" id="IPR011613">
    <property type="entry name" value="GH15-like"/>
</dbReference>
<dbReference type="InterPro" id="IPR045582">
    <property type="entry name" value="Trehalase-like_N"/>
</dbReference>
<dbReference type="InterPro" id="IPR036412">
    <property type="entry name" value="HAD-like_sf"/>
</dbReference>
<dbReference type="CDD" id="cd01627">
    <property type="entry name" value="HAD_TPP"/>
    <property type="match status" value="1"/>
</dbReference>
<name>A0A956LY31_UNCEI</name>
<dbReference type="Pfam" id="PF19291">
    <property type="entry name" value="TREH_N"/>
    <property type="match status" value="1"/>
</dbReference>
<reference evidence="3" key="2">
    <citation type="journal article" date="2021" name="Microbiome">
        <title>Successional dynamics and alternative stable states in a saline activated sludge microbial community over 9 years.</title>
        <authorList>
            <person name="Wang Y."/>
            <person name="Ye J."/>
            <person name="Ju F."/>
            <person name="Liu L."/>
            <person name="Boyd J.A."/>
            <person name="Deng Y."/>
            <person name="Parks D.H."/>
            <person name="Jiang X."/>
            <person name="Yin X."/>
            <person name="Woodcroft B.J."/>
            <person name="Tyson G.W."/>
            <person name="Hugenholtz P."/>
            <person name="Polz M.F."/>
            <person name="Zhang T."/>
        </authorList>
    </citation>
    <scope>NUCLEOTIDE SEQUENCE</scope>
    <source>
        <strain evidence="3">HKST-UBA01</strain>
    </source>
</reference>
<dbReference type="EMBL" id="JAGQHR010000199">
    <property type="protein sequence ID" value="MCA9727614.1"/>
    <property type="molecule type" value="Genomic_DNA"/>
</dbReference>
<protein>
    <submittedName>
        <fullName evidence="3">Trehalose-phosphatase</fullName>
        <ecNumber evidence="3">3.1.3.12</ecNumber>
    </submittedName>
</protein>
<dbReference type="GO" id="GO:0004553">
    <property type="term" value="F:hydrolase activity, hydrolyzing O-glycosyl compounds"/>
    <property type="evidence" value="ECO:0007669"/>
    <property type="project" value="TreeGrafter"/>
</dbReference>
<comment type="caution">
    <text evidence="3">The sequence shown here is derived from an EMBL/GenBank/DDBJ whole genome shotgun (WGS) entry which is preliminary data.</text>
</comment>
<dbReference type="Proteomes" id="UP000697710">
    <property type="component" value="Unassembled WGS sequence"/>
</dbReference>
<feature type="non-terminal residue" evidence="3">
    <location>
        <position position="719"/>
    </location>
</feature>
<dbReference type="AlphaFoldDB" id="A0A956LY31"/>
<dbReference type="GO" id="GO:0005992">
    <property type="term" value="P:trehalose biosynthetic process"/>
    <property type="evidence" value="ECO:0007669"/>
    <property type="project" value="InterPro"/>
</dbReference>
<dbReference type="SUPFAM" id="SSF56784">
    <property type="entry name" value="HAD-like"/>
    <property type="match status" value="1"/>
</dbReference>
<dbReference type="InterPro" id="IPR012341">
    <property type="entry name" value="6hp_glycosidase-like_sf"/>
</dbReference>
<dbReference type="GO" id="GO:0004805">
    <property type="term" value="F:trehalose-phosphatase activity"/>
    <property type="evidence" value="ECO:0007669"/>
    <property type="project" value="UniProtKB-EC"/>
</dbReference>
<evidence type="ECO:0000259" key="2">
    <source>
        <dbReference type="Pfam" id="PF19291"/>
    </source>
</evidence>
<dbReference type="EC" id="3.1.3.12" evidence="3"/>
<proteinExistence type="predicted"/>
<dbReference type="Pfam" id="PF02358">
    <property type="entry name" value="Trehalose_PPase"/>
    <property type="match status" value="1"/>
</dbReference>